<gene>
    <name evidence="3" type="ORF">DUE52_13140</name>
</gene>
<dbReference type="OrthoDB" id="9801840at2"/>
<dbReference type="PANTHER" id="PTHR33295">
    <property type="entry name" value="ATPASE"/>
    <property type="match status" value="1"/>
</dbReference>
<dbReference type="EMBL" id="QOWE01000009">
    <property type="protein sequence ID" value="RCR69293.1"/>
    <property type="molecule type" value="Genomic_DNA"/>
</dbReference>
<dbReference type="Gene3D" id="3.40.50.300">
    <property type="entry name" value="P-loop containing nucleotide triphosphate hydrolases"/>
    <property type="match status" value="1"/>
</dbReference>
<dbReference type="Pfam" id="PF13635">
    <property type="entry name" value="DUF4143"/>
    <property type="match status" value="1"/>
</dbReference>
<evidence type="ECO:0000259" key="2">
    <source>
        <dbReference type="Pfam" id="PF13635"/>
    </source>
</evidence>
<evidence type="ECO:0000313" key="3">
    <source>
        <dbReference type="EMBL" id="RCR69293.1"/>
    </source>
</evidence>
<dbReference type="Pfam" id="PF13173">
    <property type="entry name" value="AAA_14"/>
    <property type="match status" value="1"/>
</dbReference>
<accession>A0A368JRR2</accession>
<keyword evidence="4" id="KW-1185">Reference proteome</keyword>
<reference evidence="3 4" key="1">
    <citation type="submission" date="2018-07" db="EMBL/GenBank/DDBJ databases">
        <title>Genome analysis of Larkinella rosea.</title>
        <authorList>
            <person name="Zhou Z."/>
            <person name="Wang G."/>
        </authorList>
    </citation>
    <scope>NUCLEOTIDE SEQUENCE [LARGE SCALE GENOMIC DNA]</scope>
    <source>
        <strain evidence="4">zzj9</strain>
    </source>
</reference>
<dbReference type="Proteomes" id="UP000253383">
    <property type="component" value="Unassembled WGS sequence"/>
</dbReference>
<feature type="domain" description="AAA" evidence="1">
    <location>
        <begin position="17"/>
        <end position="146"/>
    </location>
</feature>
<dbReference type="PANTHER" id="PTHR33295:SF18">
    <property type="entry name" value="AAA+ ATPASE DOMAIN-CONTAINING PROTEIN"/>
    <property type="match status" value="1"/>
</dbReference>
<feature type="domain" description="DUF4143" evidence="2">
    <location>
        <begin position="213"/>
        <end position="348"/>
    </location>
</feature>
<dbReference type="InterPro" id="IPR027417">
    <property type="entry name" value="P-loop_NTPase"/>
</dbReference>
<dbReference type="GO" id="GO:0005524">
    <property type="term" value="F:ATP binding"/>
    <property type="evidence" value="ECO:0007669"/>
    <property type="project" value="UniProtKB-KW"/>
</dbReference>
<dbReference type="AlphaFoldDB" id="A0A368JRR2"/>
<evidence type="ECO:0000259" key="1">
    <source>
        <dbReference type="Pfam" id="PF13173"/>
    </source>
</evidence>
<protein>
    <submittedName>
        <fullName evidence="3">ATP-binding protein</fullName>
    </submittedName>
</protein>
<proteinExistence type="predicted"/>
<dbReference type="SUPFAM" id="SSF52540">
    <property type="entry name" value="P-loop containing nucleoside triphosphate hydrolases"/>
    <property type="match status" value="1"/>
</dbReference>
<sequence>MVERRIYSALEAHLNRKQVTVITGMRRVGKSTALRHLLSKIPHSNTLYLDFERIENRILFNQNSYNDIERGLVSLGLSLDRPAVVALDEIQLVPNSPSVIKSLYDTYGIKFLVTGSSSFYLRNHFAESLAGRKQIFEMSPLDFEEFVRFKNGDTTLLQTGRMQPFLFPFYDKWKGYYEEYLRFGGFPEVVLADDEAAKTDYLKDVLNAYIELDVRLLSDFSVSDTLYKLIAMLSSRVGSRIDYSKLSSLVGLNRNKLKDYLHLLEYTYFIQTTTPFTSGLDKELSKQPKLYFADTGLLQTIGQVSGGQVFENAIANQLARLGKVQYYQRTTGTEIDFVLNRQTAIEVKETCTPHDLMTVNERAKSINLTESWLAGRFQPASGFEQFVWGGSIF</sequence>
<keyword evidence="3" id="KW-0547">Nucleotide-binding</keyword>
<dbReference type="InterPro" id="IPR025420">
    <property type="entry name" value="DUF4143"/>
</dbReference>
<organism evidence="3 4">
    <name type="scientific">Larkinella punicea</name>
    <dbReference type="NCBI Taxonomy" id="2315727"/>
    <lineage>
        <taxon>Bacteria</taxon>
        <taxon>Pseudomonadati</taxon>
        <taxon>Bacteroidota</taxon>
        <taxon>Cytophagia</taxon>
        <taxon>Cytophagales</taxon>
        <taxon>Spirosomataceae</taxon>
        <taxon>Larkinella</taxon>
    </lineage>
</organism>
<comment type="caution">
    <text evidence="3">The sequence shown here is derived from an EMBL/GenBank/DDBJ whole genome shotgun (WGS) entry which is preliminary data.</text>
</comment>
<dbReference type="RefSeq" id="WP_114406464.1">
    <property type="nucleotide sequence ID" value="NZ_QOWE01000009.1"/>
</dbReference>
<dbReference type="InterPro" id="IPR041682">
    <property type="entry name" value="AAA_14"/>
</dbReference>
<evidence type="ECO:0000313" key="4">
    <source>
        <dbReference type="Proteomes" id="UP000253383"/>
    </source>
</evidence>
<keyword evidence="3" id="KW-0067">ATP-binding</keyword>
<name>A0A368JRR2_9BACT</name>